<dbReference type="EMBL" id="HBUE01002946">
    <property type="protein sequence ID" value="CAG6444454.1"/>
    <property type="molecule type" value="Transcribed_RNA"/>
</dbReference>
<accession>A0A8D7ZVE2</accession>
<sequence length="132" mass="13740">MPVMSAESGSPRSDHSGTTKSCTRPPKPIPVQFAPKRSSKSSKCQSTWSPTPRNNPSPVTSVRPDSSESRPSAIISATTRIRRPSSAISATSGSTISAQESFTAKRFTKGWTPSDVTSVGPASGGRTASSST</sequence>
<dbReference type="EMBL" id="HBUE01002945">
    <property type="protein sequence ID" value="CAG6444452.1"/>
    <property type="molecule type" value="Transcribed_RNA"/>
</dbReference>
<name>A0A8D7ZVE2_CULPI</name>
<evidence type="ECO:0000256" key="1">
    <source>
        <dbReference type="SAM" id="MobiDB-lite"/>
    </source>
</evidence>
<protein>
    <submittedName>
        <fullName evidence="2">(northern house mosquito) hypothetical protein</fullName>
    </submittedName>
</protein>
<organism evidence="2">
    <name type="scientific">Culex pipiens</name>
    <name type="common">House mosquito</name>
    <dbReference type="NCBI Taxonomy" id="7175"/>
    <lineage>
        <taxon>Eukaryota</taxon>
        <taxon>Metazoa</taxon>
        <taxon>Ecdysozoa</taxon>
        <taxon>Arthropoda</taxon>
        <taxon>Hexapoda</taxon>
        <taxon>Insecta</taxon>
        <taxon>Pterygota</taxon>
        <taxon>Neoptera</taxon>
        <taxon>Endopterygota</taxon>
        <taxon>Diptera</taxon>
        <taxon>Nematocera</taxon>
        <taxon>Culicoidea</taxon>
        <taxon>Culicidae</taxon>
        <taxon>Culicinae</taxon>
        <taxon>Culicini</taxon>
        <taxon>Culex</taxon>
        <taxon>Culex</taxon>
    </lineage>
</organism>
<reference evidence="2" key="1">
    <citation type="submission" date="2021-05" db="EMBL/GenBank/DDBJ databases">
        <authorList>
            <person name="Alioto T."/>
            <person name="Alioto T."/>
            <person name="Gomez Garrido J."/>
        </authorList>
    </citation>
    <scope>NUCLEOTIDE SEQUENCE</scope>
</reference>
<dbReference type="AlphaFoldDB" id="A0A8D7ZVE2"/>
<feature type="compositionally biased region" description="Polar residues" evidence="1">
    <location>
        <begin position="50"/>
        <end position="64"/>
    </location>
</feature>
<evidence type="ECO:0000313" key="2">
    <source>
        <dbReference type="EMBL" id="CAG6444454.1"/>
    </source>
</evidence>
<feature type="compositionally biased region" description="Low complexity" evidence="1">
    <location>
        <begin position="85"/>
        <end position="98"/>
    </location>
</feature>
<feature type="region of interest" description="Disordered" evidence="1">
    <location>
        <begin position="1"/>
        <end position="132"/>
    </location>
</feature>
<proteinExistence type="predicted"/>